<dbReference type="GeneID" id="54585463"/>
<evidence type="ECO:0000313" key="2">
    <source>
        <dbReference type="Proteomes" id="UP000800094"/>
    </source>
</evidence>
<proteinExistence type="predicted"/>
<dbReference type="OrthoDB" id="10017101at2759"/>
<dbReference type="RefSeq" id="XP_033682201.1">
    <property type="nucleotide sequence ID" value="XM_033832133.1"/>
</dbReference>
<dbReference type="SUPFAM" id="SSF53335">
    <property type="entry name" value="S-adenosyl-L-methionine-dependent methyltransferases"/>
    <property type="match status" value="1"/>
</dbReference>
<dbReference type="Proteomes" id="UP000800094">
    <property type="component" value="Unassembled WGS sequence"/>
</dbReference>
<dbReference type="InterPro" id="IPR029063">
    <property type="entry name" value="SAM-dependent_MTases_sf"/>
</dbReference>
<dbReference type="PANTHER" id="PTHR43591:SF24">
    <property type="entry name" value="2-METHOXY-6-POLYPRENYL-1,4-BENZOQUINOL METHYLASE, MITOCHONDRIAL"/>
    <property type="match status" value="1"/>
</dbReference>
<dbReference type="EMBL" id="ML987197">
    <property type="protein sequence ID" value="KAF2247197.1"/>
    <property type="molecule type" value="Genomic_DNA"/>
</dbReference>
<name>A0A6A6IAE5_9PLEO</name>
<dbReference type="AlphaFoldDB" id="A0A6A6IAE5"/>
<dbReference type="CDD" id="cd02440">
    <property type="entry name" value="AdoMet_MTases"/>
    <property type="match status" value="1"/>
</dbReference>
<dbReference type="GO" id="GO:0008168">
    <property type="term" value="F:methyltransferase activity"/>
    <property type="evidence" value="ECO:0007669"/>
    <property type="project" value="UniProtKB-KW"/>
</dbReference>
<dbReference type="PANTHER" id="PTHR43591">
    <property type="entry name" value="METHYLTRANSFERASE"/>
    <property type="match status" value="1"/>
</dbReference>
<reference evidence="1" key="1">
    <citation type="journal article" date="2020" name="Stud. Mycol.">
        <title>101 Dothideomycetes genomes: a test case for predicting lifestyles and emergence of pathogens.</title>
        <authorList>
            <person name="Haridas S."/>
            <person name="Albert R."/>
            <person name="Binder M."/>
            <person name="Bloem J."/>
            <person name="Labutti K."/>
            <person name="Salamov A."/>
            <person name="Andreopoulos B."/>
            <person name="Baker S."/>
            <person name="Barry K."/>
            <person name="Bills G."/>
            <person name="Bluhm B."/>
            <person name="Cannon C."/>
            <person name="Castanera R."/>
            <person name="Culley D."/>
            <person name="Daum C."/>
            <person name="Ezra D."/>
            <person name="Gonzalez J."/>
            <person name="Henrissat B."/>
            <person name="Kuo A."/>
            <person name="Liang C."/>
            <person name="Lipzen A."/>
            <person name="Lutzoni F."/>
            <person name="Magnuson J."/>
            <person name="Mondo S."/>
            <person name="Nolan M."/>
            <person name="Ohm R."/>
            <person name="Pangilinan J."/>
            <person name="Park H.-J."/>
            <person name="Ramirez L."/>
            <person name="Alfaro M."/>
            <person name="Sun H."/>
            <person name="Tritt A."/>
            <person name="Yoshinaga Y."/>
            <person name="Zwiers L.-H."/>
            <person name="Turgeon B."/>
            <person name="Goodwin S."/>
            <person name="Spatafora J."/>
            <person name="Crous P."/>
            <person name="Grigoriev I."/>
        </authorList>
    </citation>
    <scope>NUCLEOTIDE SEQUENCE</scope>
    <source>
        <strain evidence="1">CBS 122368</strain>
    </source>
</reference>
<keyword evidence="1" id="KW-0808">Transferase</keyword>
<organism evidence="1 2">
    <name type="scientific">Trematosphaeria pertusa</name>
    <dbReference type="NCBI Taxonomy" id="390896"/>
    <lineage>
        <taxon>Eukaryota</taxon>
        <taxon>Fungi</taxon>
        <taxon>Dikarya</taxon>
        <taxon>Ascomycota</taxon>
        <taxon>Pezizomycotina</taxon>
        <taxon>Dothideomycetes</taxon>
        <taxon>Pleosporomycetidae</taxon>
        <taxon>Pleosporales</taxon>
        <taxon>Massarineae</taxon>
        <taxon>Trematosphaeriaceae</taxon>
        <taxon>Trematosphaeria</taxon>
    </lineage>
</organism>
<gene>
    <name evidence="1" type="ORF">BU26DRAFT_552025</name>
</gene>
<sequence length="314" mass="36003">MATTETYPQPKDRRYHSVKGAQYTLPNDDPEHVRLETQAVHLSALMSDKIIHSTLRSQPSKILDVGCGTGVVTTALATRYPTARVFGLDLTPVPNILGRQVPSNIEFVQGDILNLDNGQTPKDSGLALASPERTGMEAIRNGHFDLIYSRLLLCGLSDWPGYLRTAASLLAPNGWVEVHDMDWIWYDESSNAISDKWEWLKVLRKSAEDRGLDFECGSRAAGWMRDAGLVDIRVEEYYWPFGGEWEEREEMKQFGEYVATEMPRMFMHVILKVNERHGYTEEQVGRWQEQMREDFRPEKGKHWKFYVTCGRRSA</sequence>
<dbReference type="Gene3D" id="3.40.50.150">
    <property type="entry name" value="Vaccinia Virus protein VP39"/>
    <property type="match status" value="1"/>
</dbReference>
<accession>A0A6A6IAE5</accession>
<protein>
    <submittedName>
        <fullName evidence="1">S-adenosyl-L-methionine-dependent methyltransferase</fullName>
    </submittedName>
</protein>
<dbReference type="Pfam" id="PF13489">
    <property type="entry name" value="Methyltransf_23"/>
    <property type="match status" value="1"/>
</dbReference>
<keyword evidence="1" id="KW-0489">Methyltransferase</keyword>
<dbReference type="GO" id="GO:0032259">
    <property type="term" value="P:methylation"/>
    <property type="evidence" value="ECO:0007669"/>
    <property type="project" value="UniProtKB-KW"/>
</dbReference>
<evidence type="ECO:0000313" key="1">
    <source>
        <dbReference type="EMBL" id="KAF2247197.1"/>
    </source>
</evidence>
<keyword evidence="2" id="KW-1185">Reference proteome</keyword>